<dbReference type="EMBL" id="DF237022">
    <property type="protein sequence ID" value="GAQ81173.1"/>
    <property type="molecule type" value="Genomic_DNA"/>
</dbReference>
<dbReference type="GO" id="GO:0008526">
    <property type="term" value="F:phosphatidylinositol transfer activity"/>
    <property type="evidence" value="ECO:0000318"/>
    <property type="project" value="GO_Central"/>
</dbReference>
<organism evidence="2 3">
    <name type="scientific">Klebsormidium nitens</name>
    <name type="common">Green alga</name>
    <name type="synonym">Ulothrix nitens</name>
    <dbReference type="NCBI Taxonomy" id="105231"/>
    <lineage>
        <taxon>Eukaryota</taxon>
        <taxon>Viridiplantae</taxon>
        <taxon>Streptophyta</taxon>
        <taxon>Klebsormidiophyceae</taxon>
        <taxon>Klebsormidiales</taxon>
        <taxon>Klebsormidiaceae</taxon>
        <taxon>Klebsormidium</taxon>
    </lineage>
</organism>
<dbReference type="InterPro" id="IPR001251">
    <property type="entry name" value="CRAL-TRIO_dom"/>
</dbReference>
<dbReference type="Gene3D" id="3.40.525.10">
    <property type="entry name" value="CRAL-TRIO lipid binding domain"/>
    <property type="match status" value="1"/>
</dbReference>
<proteinExistence type="predicted"/>
<dbReference type="InterPro" id="IPR036273">
    <property type="entry name" value="CRAL/TRIO_N_dom_sf"/>
</dbReference>
<dbReference type="InterPro" id="IPR036865">
    <property type="entry name" value="CRAL-TRIO_dom_sf"/>
</dbReference>
<sequence>MAMKKAMLSLSNSFRGTPAPVTTREQLEDEHTTKVLELRKLLGPLEGHTAIFCSDDCLVRYLKARNWNVKNAEKMLKNTIKWREAYKPEEIRWAEVAHEGETGKVYRLARLDKKGRPVVIMRPSAQNTKDHDQQIRHLVYVLENAVDAATMAGSEKIVWLIDFHKWSLRSSPPMKTSRQTLDILQNHFPERLGLAVCYNPPKMFGMFWNLIQPFVDPVTHKKVRFVQGKSKDCKALMEETFELEHLEEAFGGQSKATFDFAAYTQMMEEDERRIAQYWDQPVSSSSRAIAVESKRPEDVLVNGVAAMKVVE</sequence>
<dbReference type="Pfam" id="PF00650">
    <property type="entry name" value="CRAL_TRIO"/>
    <property type="match status" value="1"/>
</dbReference>
<dbReference type="SUPFAM" id="SSF46938">
    <property type="entry name" value="CRAL/TRIO N-terminal domain"/>
    <property type="match status" value="1"/>
</dbReference>
<gene>
    <name evidence="2" type="ORF">KFL_000730100</name>
</gene>
<dbReference type="STRING" id="105231.A0A1Y1HST6"/>
<evidence type="ECO:0000313" key="2">
    <source>
        <dbReference type="EMBL" id="GAQ81173.1"/>
    </source>
</evidence>
<dbReference type="InterPro" id="IPR011074">
    <property type="entry name" value="CRAL/TRIO_N_dom"/>
</dbReference>
<evidence type="ECO:0000313" key="3">
    <source>
        <dbReference type="Proteomes" id="UP000054558"/>
    </source>
</evidence>
<dbReference type="AlphaFoldDB" id="A0A1Y1HST6"/>
<dbReference type="PANTHER" id="PTHR45824">
    <property type="entry name" value="GH16843P"/>
    <property type="match status" value="1"/>
</dbReference>
<dbReference type="Pfam" id="PF03765">
    <property type="entry name" value="CRAL_TRIO_N"/>
    <property type="match status" value="1"/>
</dbReference>
<dbReference type="Proteomes" id="UP000054558">
    <property type="component" value="Unassembled WGS sequence"/>
</dbReference>
<dbReference type="OMA" id="NCEYNHE"/>
<dbReference type="SMART" id="SM01100">
    <property type="entry name" value="CRAL_TRIO_N"/>
    <property type="match status" value="1"/>
</dbReference>
<dbReference type="PANTHER" id="PTHR45824:SF6">
    <property type="entry name" value="F16L1.9 PROTEIN"/>
    <property type="match status" value="1"/>
</dbReference>
<protein>
    <submittedName>
        <fullName evidence="2">Sec14p-like phosphatidylinositol transfer family protein</fullName>
    </submittedName>
</protein>
<evidence type="ECO:0000259" key="1">
    <source>
        <dbReference type="PROSITE" id="PS50191"/>
    </source>
</evidence>
<feature type="domain" description="CRAL-TRIO" evidence="1">
    <location>
        <begin position="93"/>
        <end position="258"/>
    </location>
</feature>
<reference evidence="2 3" key="1">
    <citation type="journal article" date="2014" name="Nat. Commun.">
        <title>Klebsormidium flaccidum genome reveals primary factors for plant terrestrial adaptation.</title>
        <authorList>
            <person name="Hori K."/>
            <person name="Maruyama F."/>
            <person name="Fujisawa T."/>
            <person name="Togashi T."/>
            <person name="Yamamoto N."/>
            <person name="Seo M."/>
            <person name="Sato S."/>
            <person name="Yamada T."/>
            <person name="Mori H."/>
            <person name="Tajima N."/>
            <person name="Moriyama T."/>
            <person name="Ikeuchi M."/>
            <person name="Watanabe M."/>
            <person name="Wada H."/>
            <person name="Kobayashi K."/>
            <person name="Saito M."/>
            <person name="Masuda T."/>
            <person name="Sasaki-Sekimoto Y."/>
            <person name="Mashiguchi K."/>
            <person name="Awai K."/>
            <person name="Shimojima M."/>
            <person name="Masuda S."/>
            <person name="Iwai M."/>
            <person name="Nobusawa T."/>
            <person name="Narise T."/>
            <person name="Kondo S."/>
            <person name="Saito H."/>
            <person name="Sato R."/>
            <person name="Murakawa M."/>
            <person name="Ihara Y."/>
            <person name="Oshima-Yamada Y."/>
            <person name="Ohtaka K."/>
            <person name="Satoh M."/>
            <person name="Sonobe K."/>
            <person name="Ishii M."/>
            <person name="Ohtani R."/>
            <person name="Kanamori-Sato M."/>
            <person name="Honoki R."/>
            <person name="Miyazaki D."/>
            <person name="Mochizuki H."/>
            <person name="Umetsu J."/>
            <person name="Higashi K."/>
            <person name="Shibata D."/>
            <person name="Kamiya Y."/>
            <person name="Sato N."/>
            <person name="Nakamura Y."/>
            <person name="Tabata S."/>
            <person name="Ida S."/>
            <person name="Kurokawa K."/>
            <person name="Ohta H."/>
        </authorList>
    </citation>
    <scope>NUCLEOTIDE SEQUENCE [LARGE SCALE GENOMIC DNA]</scope>
    <source>
        <strain evidence="2 3">NIES-2285</strain>
    </source>
</reference>
<dbReference type="CDD" id="cd00170">
    <property type="entry name" value="SEC14"/>
    <property type="match status" value="1"/>
</dbReference>
<dbReference type="PROSITE" id="PS50191">
    <property type="entry name" value="CRAL_TRIO"/>
    <property type="match status" value="1"/>
</dbReference>
<dbReference type="OrthoDB" id="75724at2759"/>
<dbReference type="InterPro" id="IPR052578">
    <property type="entry name" value="PI_Transfer_CRAL-TRIO"/>
</dbReference>
<name>A0A1Y1HST6_KLENI</name>
<accession>A0A1Y1HST6</accession>
<dbReference type="SUPFAM" id="SSF52087">
    <property type="entry name" value="CRAL/TRIO domain"/>
    <property type="match status" value="1"/>
</dbReference>
<keyword evidence="3" id="KW-1185">Reference proteome</keyword>
<dbReference type="SMART" id="SM00516">
    <property type="entry name" value="SEC14"/>
    <property type="match status" value="1"/>
</dbReference>